<dbReference type="Proteomes" id="UP000015530">
    <property type="component" value="Unassembled WGS sequence"/>
</dbReference>
<proteinExistence type="predicted"/>
<dbReference type="HOGENOM" id="CLU_3175350_0_0_1"/>
<gene>
    <name evidence="1" type="ORF">CGLO_12777</name>
</gene>
<sequence length="47" mass="5408">MALLKIAETSGYRFKLIESVIETNNNQRAHLGSPLNRIQMICVQRLH</sequence>
<protein>
    <submittedName>
        <fullName evidence="1">Uncharacterized protein</fullName>
    </submittedName>
</protein>
<name>T0L8T5_COLGC</name>
<evidence type="ECO:0000313" key="2">
    <source>
        <dbReference type="Proteomes" id="UP000015530"/>
    </source>
</evidence>
<accession>T0L8T5</accession>
<dbReference type="AlphaFoldDB" id="T0L8T5"/>
<reference evidence="2" key="1">
    <citation type="journal article" date="2013" name="Mol. Plant Microbe Interact.">
        <title>Global aspects of pacC regulation of pathogenicity genes in Colletotrichum gloeosporioides as revealed by transcriptome analysis.</title>
        <authorList>
            <person name="Alkan N."/>
            <person name="Meng X."/>
            <person name="Friedlander G."/>
            <person name="Reuveni E."/>
            <person name="Sukno S."/>
            <person name="Sherman A."/>
            <person name="Thon M."/>
            <person name="Fluhr R."/>
            <person name="Prusky D."/>
        </authorList>
    </citation>
    <scope>NUCLEOTIDE SEQUENCE [LARGE SCALE GENOMIC DNA]</scope>
    <source>
        <strain evidence="2">Cg-14</strain>
    </source>
</reference>
<evidence type="ECO:0000313" key="1">
    <source>
        <dbReference type="EMBL" id="EQB48026.1"/>
    </source>
</evidence>
<organism evidence="1 2">
    <name type="scientific">Colletotrichum gloeosporioides (strain Cg-14)</name>
    <name type="common">Anthracnose fungus</name>
    <name type="synonym">Glomerella cingulata</name>
    <dbReference type="NCBI Taxonomy" id="1237896"/>
    <lineage>
        <taxon>Eukaryota</taxon>
        <taxon>Fungi</taxon>
        <taxon>Dikarya</taxon>
        <taxon>Ascomycota</taxon>
        <taxon>Pezizomycotina</taxon>
        <taxon>Sordariomycetes</taxon>
        <taxon>Hypocreomycetidae</taxon>
        <taxon>Glomerellales</taxon>
        <taxon>Glomerellaceae</taxon>
        <taxon>Colletotrichum</taxon>
        <taxon>Colletotrichum gloeosporioides species complex</taxon>
    </lineage>
</organism>
<dbReference type="EMBL" id="AMYD01002749">
    <property type="protein sequence ID" value="EQB48026.1"/>
    <property type="molecule type" value="Genomic_DNA"/>
</dbReference>
<comment type="caution">
    <text evidence="1">The sequence shown here is derived from an EMBL/GenBank/DDBJ whole genome shotgun (WGS) entry which is preliminary data.</text>
</comment>